<dbReference type="Pfam" id="PF00098">
    <property type="entry name" value="zf-CCHC"/>
    <property type="match status" value="1"/>
</dbReference>
<accession>A0A9W3CVY3</accession>
<dbReference type="PROSITE" id="PS50158">
    <property type="entry name" value="ZF_CCHC"/>
    <property type="match status" value="1"/>
</dbReference>
<dbReference type="InterPro" id="IPR032567">
    <property type="entry name" value="RTL1-rel"/>
</dbReference>
<dbReference type="Pfam" id="PF08284">
    <property type="entry name" value="RVP_2"/>
    <property type="match status" value="1"/>
</dbReference>
<dbReference type="PROSITE" id="PS00141">
    <property type="entry name" value="ASP_PROTEASE"/>
    <property type="match status" value="1"/>
</dbReference>
<dbReference type="GO" id="GO:0008270">
    <property type="term" value="F:zinc ion binding"/>
    <property type="evidence" value="ECO:0007669"/>
    <property type="project" value="UniProtKB-KW"/>
</dbReference>
<dbReference type="CDD" id="cd00303">
    <property type="entry name" value="retropepsin_like"/>
    <property type="match status" value="1"/>
</dbReference>
<dbReference type="SMART" id="SM00343">
    <property type="entry name" value="ZnF_C2HC"/>
    <property type="match status" value="1"/>
</dbReference>
<dbReference type="InterPro" id="IPR021109">
    <property type="entry name" value="Peptidase_aspartic_dom_sf"/>
</dbReference>
<dbReference type="Gene3D" id="3.10.10.10">
    <property type="entry name" value="HIV Type 1 Reverse Transcriptase, subunit A, domain 1"/>
    <property type="match status" value="1"/>
</dbReference>
<organism evidence="4 5">
    <name type="scientific">Raphanus sativus</name>
    <name type="common">Radish</name>
    <name type="synonym">Raphanus raphanistrum var. sativus</name>
    <dbReference type="NCBI Taxonomy" id="3726"/>
    <lineage>
        <taxon>Eukaryota</taxon>
        <taxon>Viridiplantae</taxon>
        <taxon>Streptophyta</taxon>
        <taxon>Embryophyta</taxon>
        <taxon>Tracheophyta</taxon>
        <taxon>Spermatophyta</taxon>
        <taxon>Magnoliopsida</taxon>
        <taxon>eudicotyledons</taxon>
        <taxon>Gunneridae</taxon>
        <taxon>Pentapetalae</taxon>
        <taxon>rosids</taxon>
        <taxon>malvids</taxon>
        <taxon>Brassicales</taxon>
        <taxon>Brassicaceae</taxon>
        <taxon>Brassiceae</taxon>
        <taxon>Raphanus</taxon>
    </lineage>
</organism>
<dbReference type="SUPFAM" id="SSF57756">
    <property type="entry name" value="Retrovirus zinc finger-like domains"/>
    <property type="match status" value="1"/>
</dbReference>
<keyword evidence="4" id="KW-1185">Reference proteome</keyword>
<dbReference type="PANTHER" id="PTHR15503">
    <property type="entry name" value="LDOC1 RELATED"/>
    <property type="match status" value="1"/>
</dbReference>
<keyword evidence="1" id="KW-0479">Metal-binding</keyword>
<sequence>MGIVQEEFERKYFTPEAKHQLERKFMNLVQGDRPVRDYDSEFTRLRRHVFDGREDEGTMIRNFMYGLKPELGSRLAGSNFSNLSDLVEKAVNVETVLEAERKVTHNSGGQTKFNQGERSNYNKGPRFNKGKGRGFGGQGIYRSNSRVCYICGQPGHISRFCPKNQGNNQRSNQQGFSSVRIENVTCFSYGGKGHYSSSYPNKPIPATPLAIRAPPNRPAIEPAPKKQNLGGRVYALGVENPDNAGLSSGPITGTVHVAGKPTQVLFDSGATHSFVTPEVAAQFWNCFLIYMVNVAVLTPADRTLQASQCIKNVPLVIQGKTFVADLLVVPLEGGKRPEMVYYGVRPSMTVSLVAAMRLQDFFQDGEVYLELPPPRSNPFTITLEPEAKPIAKAPYRMAHAELAELKKQLEDLLGKEFIRSSSLPWGAPVLFVKKKDGSMRLCIDYRGINNITVKDKYPLPRIDGFRRLIWHQGIIKFPLPSQTS</sequence>
<evidence type="ECO:0000313" key="5">
    <source>
        <dbReference type="RefSeq" id="XP_056855666.1"/>
    </source>
</evidence>
<name>A0A9W3CVY3_RAPSA</name>
<dbReference type="Gene3D" id="2.40.70.10">
    <property type="entry name" value="Acid Proteases"/>
    <property type="match status" value="1"/>
</dbReference>
<dbReference type="Gene3D" id="4.10.60.10">
    <property type="entry name" value="Zinc finger, CCHC-type"/>
    <property type="match status" value="1"/>
</dbReference>
<dbReference type="Proteomes" id="UP000504610">
    <property type="component" value="Unplaced"/>
</dbReference>
<feature type="domain" description="CCHC-type" evidence="3">
    <location>
        <begin position="148"/>
        <end position="163"/>
    </location>
</feature>
<feature type="region of interest" description="Disordered" evidence="2">
    <location>
        <begin position="104"/>
        <end position="136"/>
    </location>
</feature>
<dbReference type="RefSeq" id="XP_056855666.1">
    <property type="nucleotide sequence ID" value="XM_056999686.1"/>
</dbReference>
<dbReference type="AlphaFoldDB" id="A0A9W3CVY3"/>
<dbReference type="InterPro" id="IPR005162">
    <property type="entry name" value="Retrotrans_gag_dom"/>
</dbReference>
<dbReference type="InterPro" id="IPR036875">
    <property type="entry name" value="Znf_CCHC_sf"/>
</dbReference>
<dbReference type="InterPro" id="IPR043502">
    <property type="entry name" value="DNA/RNA_pol_sf"/>
</dbReference>
<dbReference type="InterPro" id="IPR001969">
    <property type="entry name" value="Aspartic_peptidase_AS"/>
</dbReference>
<keyword evidence="1" id="KW-0862">Zinc</keyword>
<dbReference type="OrthoDB" id="1087767at2759"/>
<gene>
    <name evidence="5" type="primary">LOC130505079</name>
</gene>
<proteinExistence type="predicted"/>
<dbReference type="GO" id="GO:0006508">
    <property type="term" value="P:proteolysis"/>
    <property type="evidence" value="ECO:0007669"/>
    <property type="project" value="InterPro"/>
</dbReference>
<reference evidence="5" key="1">
    <citation type="submission" date="2025-08" db="UniProtKB">
        <authorList>
            <consortium name="RefSeq"/>
        </authorList>
    </citation>
    <scope>IDENTIFICATION</scope>
    <source>
        <tissue evidence="5">Leaf</tissue>
    </source>
</reference>
<dbReference type="SUPFAM" id="SSF56672">
    <property type="entry name" value="DNA/RNA polymerases"/>
    <property type="match status" value="1"/>
</dbReference>
<evidence type="ECO:0000256" key="2">
    <source>
        <dbReference type="SAM" id="MobiDB-lite"/>
    </source>
</evidence>
<dbReference type="SUPFAM" id="SSF50630">
    <property type="entry name" value="Acid proteases"/>
    <property type="match status" value="1"/>
</dbReference>
<evidence type="ECO:0000259" key="3">
    <source>
        <dbReference type="PROSITE" id="PS50158"/>
    </source>
</evidence>
<feature type="compositionally biased region" description="Polar residues" evidence="2">
    <location>
        <begin position="105"/>
        <end position="121"/>
    </location>
</feature>
<dbReference type="KEGG" id="rsz:130505079"/>
<dbReference type="GO" id="GO:0004190">
    <property type="term" value="F:aspartic-type endopeptidase activity"/>
    <property type="evidence" value="ECO:0007669"/>
    <property type="project" value="InterPro"/>
</dbReference>
<dbReference type="GeneID" id="130505079"/>
<dbReference type="GO" id="GO:0003676">
    <property type="term" value="F:nucleic acid binding"/>
    <property type="evidence" value="ECO:0007669"/>
    <property type="project" value="InterPro"/>
</dbReference>
<keyword evidence="1" id="KW-0863">Zinc-finger</keyword>
<evidence type="ECO:0000313" key="4">
    <source>
        <dbReference type="Proteomes" id="UP000504610"/>
    </source>
</evidence>
<dbReference type="InterPro" id="IPR001878">
    <property type="entry name" value="Znf_CCHC"/>
</dbReference>
<dbReference type="PANTHER" id="PTHR15503:SF42">
    <property type="entry name" value="ZINC FINGER, CCHC-TYPE, RETROTRANSPOSON GAG DOMAIN, ASPARTIC PEPTIDASE DOMAIN PROTEIN-RELATED"/>
    <property type="match status" value="1"/>
</dbReference>
<dbReference type="Pfam" id="PF03732">
    <property type="entry name" value="Retrotrans_gag"/>
    <property type="match status" value="1"/>
</dbReference>
<protein>
    <submittedName>
        <fullName evidence="5">Uncharacterized protein LOC130505079</fullName>
    </submittedName>
</protein>
<evidence type="ECO:0000256" key="1">
    <source>
        <dbReference type="PROSITE-ProRule" id="PRU00047"/>
    </source>
</evidence>